<organism evidence="1 2">
    <name type="scientific">Plantactinospora alkalitolerans</name>
    <dbReference type="NCBI Taxonomy" id="2789879"/>
    <lineage>
        <taxon>Bacteria</taxon>
        <taxon>Bacillati</taxon>
        <taxon>Actinomycetota</taxon>
        <taxon>Actinomycetes</taxon>
        <taxon>Micromonosporales</taxon>
        <taxon>Micromonosporaceae</taxon>
        <taxon>Plantactinospora</taxon>
    </lineage>
</organism>
<proteinExistence type="predicted"/>
<comment type="caution">
    <text evidence="1">The sequence shown here is derived from an EMBL/GenBank/DDBJ whole genome shotgun (WGS) entry which is preliminary data.</text>
</comment>
<name>A0ABS0GT54_9ACTN</name>
<dbReference type="CDD" id="cd00093">
    <property type="entry name" value="HTH_XRE"/>
    <property type="match status" value="1"/>
</dbReference>
<keyword evidence="2" id="KW-1185">Reference proteome</keyword>
<accession>A0ABS0GT54</accession>
<evidence type="ECO:0000313" key="2">
    <source>
        <dbReference type="Proteomes" id="UP000638560"/>
    </source>
</evidence>
<reference evidence="1 2" key="1">
    <citation type="submission" date="2020-11" db="EMBL/GenBank/DDBJ databases">
        <title>A novel isolate from a Black sea contaminated sediment with potential to produce alkanes: Plantactinospora alkalitolerans sp. nov.</title>
        <authorList>
            <person name="Carro L."/>
            <person name="Veyisoglu A."/>
            <person name="Guven K."/>
            <person name="Schumann P."/>
            <person name="Klenk H.-P."/>
            <person name="Sahin N."/>
        </authorList>
    </citation>
    <scope>NUCLEOTIDE SEQUENCE [LARGE SCALE GENOMIC DNA]</scope>
    <source>
        <strain evidence="1 2">S1510</strain>
    </source>
</reference>
<dbReference type="Proteomes" id="UP000638560">
    <property type="component" value="Unassembled WGS sequence"/>
</dbReference>
<sequence>MSLRRFAEVAGIDFGYVGQIERGERRCSPEWAEICDQTVGAEGELMAAHRAENATGTGAEVRRRTVVMGLALGASSPAVAVEALRHGLDSAIGADLDEWQTITEDYARDFYTTPPARLVEQLGLDLTMLQHMLSADPANRDLLRAAGQLAVIMAMALASTGQTTMARRWWRTARHKADQSGDVDTRLWARDWETVNGTYERRPIHEIIALADEAVALADGRPCRGTAGVLAGRA</sequence>
<protein>
    <submittedName>
        <fullName evidence="1">XRE family transcriptional regulator</fullName>
    </submittedName>
</protein>
<dbReference type="EMBL" id="JADPUN010000116">
    <property type="protein sequence ID" value="MBF9129379.1"/>
    <property type="molecule type" value="Genomic_DNA"/>
</dbReference>
<gene>
    <name evidence="1" type="ORF">I0C86_10395</name>
</gene>
<feature type="non-terminal residue" evidence="1">
    <location>
        <position position="234"/>
    </location>
</feature>
<evidence type="ECO:0000313" key="1">
    <source>
        <dbReference type="EMBL" id="MBF9129379.1"/>
    </source>
</evidence>
<dbReference type="InterPro" id="IPR001387">
    <property type="entry name" value="Cro/C1-type_HTH"/>
</dbReference>